<feature type="region of interest" description="Disordered" evidence="1">
    <location>
        <begin position="312"/>
        <end position="339"/>
    </location>
</feature>
<keyword evidence="3" id="KW-1185">Reference proteome</keyword>
<dbReference type="KEGG" id="vai:BU251_06385"/>
<dbReference type="EMBL" id="CP019384">
    <property type="protein sequence ID" value="QAT17376.1"/>
    <property type="molecule type" value="Genomic_DNA"/>
</dbReference>
<dbReference type="Proteomes" id="UP000287243">
    <property type="component" value="Chromosome"/>
</dbReference>
<dbReference type="OrthoDB" id="796761at2"/>
<evidence type="ECO:0000256" key="1">
    <source>
        <dbReference type="SAM" id="MobiDB-lite"/>
    </source>
</evidence>
<name>A0A410P5B5_VELA1</name>
<sequence>MSRRDFSPSQEERRIAEDFRRIAATVPLPDSHKLFILQVYGGLKPSGTFDGLPQTDMTAIRNLAVLLKRLFLYYRVLRLGKNVKIIFSRRRQDVERLFDIHDGVFRRRRHVREYGRLLGYPSCCVARFRAQGNPWSFICDVEDYLGRFPSSSYASRLYWQPDARLNRYAGHPLIFHWPCRLDCPSSIELADKVLSFYESYRPGLAQKLMSGLAAPVLVFRSGNYVRFSVSMRRGTIRYAAVNCVTPLLLETGALGPEDEKVLRIMRTIEAGNRISFNGRSFTVCLNGRSILEVNFSDRFFCFLDFNPPAGIPRSRRPAPPSAGQGQGRRCPPLKIGGSA</sequence>
<evidence type="ECO:0000313" key="3">
    <source>
        <dbReference type="Proteomes" id="UP000287243"/>
    </source>
</evidence>
<accession>A0A410P5B5</accession>
<evidence type="ECO:0000313" key="2">
    <source>
        <dbReference type="EMBL" id="QAT17376.1"/>
    </source>
</evidence>
<organism evidence="2 3">
    <name type="scientific">Velamenicoccus archaeovorus</name>
    <dbReference type="NCBI Taxonomy" id="1930593"/>
    <lineage>
        <taxon>Bacteria</taxon>
        <taxon>Pseudomonadati</taxon>
        <taxon>Candidatus Omnitrophota</taxon>
        <taxon>Candidatus Velamenicoccus</taxon>
    </lineage>
</organism>
<proteinExistence type="predicted"/>
<protein>
    <submittedName>
        <fullName evidence="2">Uncharacterized protein</fullName>
    </submittedName>
</protein>
<gene>
    <name evidence="2" type="ORF">BU251_06385</name>
</gene>
<dbReference type="AlphaFoldDB" id="A0A410P5B5"/>
<dbReference type="RefSeq" id="WP_128700200.1">
    <property type="nucleotide sequence ID" value="NZ_CP019384.1"/>
</dbReference>
<reference evidence="2 3" key="1">
    <citation type="submission" date="2017-01" db="EMBL/GenBank/DDBJ databases">
        <title>First insights into the biology of 'candidatus Vampirococcus archaeovorus'.</title>
        <authorList>
            <person name="Kizina J."/>
            <person name="Jordan S."/>
            <person name="Stueber K."/>
            <person name="Reinhardt R."/>
            <person name="Harder J."/>
        </authorList>
    </citation>
    <scope>NUCLEOTIDE SEQUENCE [LARGE SCALE GENOMIC DNA]</scope>
    <source>
        <strain evidence="2 3">LiM</strain>
    </source>
</reference>